<evidence type="ECO:0000256" key="1">
    <source>
        <dbReference type="ARBA" id="ARBA00000448"/>
    </source>
</evidence>
<accession>A0ABR2ILJ0</accession>
<keyword evidence="4" id="KW-0378">Hydrolase</keyword>
<dbReference type="InterPro" id="IPR036881">
    <property type="entry name" value="Glyco_hydro_3_C_sf"/>
</dbReference>
<dbReference type="PANTHER" id="PTHR42715">
    <property type="entry name" value="BETA-GLUCOSIDASE"/>
    <property type="match status" value="1"/>
</dbReference>
<protein>
    <recommendedName>
        <fullName evidence="3">beta-glucosidase</fullName>
        <ecNumber evidence="3">3.2.1.21</ecNumber>
    </recommendedName>
</protein>
<gene>
    <name evidence="7" type="ORF">M9Y10_010298</name>
</gene>
<dbReference type="EMBL" id="JAPFFF010000016">
    <property type="protein sequence ID" value="KAK8864773.1"/>
    <property type="molecule type" value="Genomic_DNA"/>
</dbReference>
<evidence type="ECO:0000256" key="5">
    <source>
        <dbReference type="ARBA" id="ARBA00023295"/>
    </source>
</evidence>
<evidence type="ECO:0000259" key="6">
    <source>
        <dbReference type="Pfam" id="PF01915"/>
    </source>
</evidence>
<dbReference type="PANTHER" id="PTHR42715:SF10">
    <property type="entry name" value="BETA-GLUCOSIDASE"/>
    <property type="match status" value="1"/>
</dbReference>
<sequence length="203" mass="22157">MFNPHILSQQGIDRSDAIKHITEGMPELVRQAEGAVLVKNSGLLPLPNGCRVSSFSRIQYDYFCVGYGSVEKAKQNSDVAIITIGRSSGEDRDAHLEKGGYLLADEEINAFNCVTEVFDKVIVLLNVGGLIGMSWASKYGDKISAVMCAWQGGMESGNAIADLLSGKVNQSGRLYDTVAHTYQDCQSSNNFGNKDFDNYEEDI</sequence>
<keyword evidence="5" id="KW-0326">Glycosidase</keyword>
<name>A0ABR2ILJ0_9EUKA</name>
<dbReference type="EC" id="3.2.1.21" evidence="3"/>
<dbReference type="Gene3D" id="3.40.50.1700">
    <property type="entry name" value="Glycoside hydrolase family 3 C-terminal domain"/>
    <property type="match status" value="1"/>
</dbReference>
<feature type="domain" description="Glycoside hydrolase family 3 C-terminal" evidence="6">
    <location>
        <begin position="70"/>
        <end position="201"/>
    </location>
</feature>
<evidence type="ECO:0000256" key="2">
    <source>
        <dbReference type="ARBA" id="ARBA00005336"/>
    </source>
</evidence>
<evidence type="ECO:0000256" key="4">
    <source>
        <dbReference type="ARBA" id="ARBA00022801"/>
    </source>
</evidence>
<dbReference type="InterPro" id="IPR050288">
    <property type="entry name" value="Cellulose_deg_GH3"/>
</dbReference>
<dbReference type="Proteomes" id="UP001470230">
    <property type="component" value="Unassembled WGS sequence"/>
</dbReference>
<evidence type="ECO:0000256" key="3">
    <source>
        <dbReference type="ARBA" id="ARBA00012744"/>
    </source>
</evidence>
<comment type="similarity">
    <text evidence="2">Belongs to the glycosyl hydrolase 3 family.</text>
</comment>
<organism evidence="7 8">
    <name type="scientific">Tritrichomonas musculus</name>
    <dbReference type="NCBI Taxonomy" id="1915356"/>
    <lineage>
        <taxon>Eukaryota</taxon>
        <taxon>Metamonada</taxon>
        <taxon>Parabasalia</taxon>
        <taxon>Tritrichomonadida</taxon>
        <taxon>Tritrichomonadidae</taxon>
        <taxon>Tritrichomonas</taxon>
    </lineage>
</organism>
<reference evidence="7 8" key="1">
    <citation type="submission" date="2024-04" db="EMBL/GenBank/DDBJ databases">
        <title>Tritrichomonas musculus Genome.</title>
        <authorList>
            <person name="Alves-Ferreira E."/>
            <person name="Grigg M."/>
            <person name="Lorenzi H."/>
            <person name="Galac M."/>
        </authorList>
    </citation>
    <scope>NUCLEOTIDE SEQUENCE [LARGE SCALE GENOMIC DNA]</scope>
    <source>
        <strain evidence="7 8">EAF2021</strain>
    </source>
</reference>
<evidence type="ECO:0000313" key="8">
    <source>
        <dbReference type="Proteomes" id="UP001470230"/>
    </source>
</evidence>
<comment type="caution">
    <text evidence="7">The sequence shown here is derived from an EMBL/GenBank/DDBJ whole genome shotgun (WGS) entry which is preliminary data.</text>
</comment>
<dbReference type="Pfam" id="PF01915">
    <property type="entry name" value="Glyco_hydro_3_C"/>
    <property type="match status" value="1"/>
</dbReference>
<dbReference type="InterPro" id="IPR002772">
    <property type="entry name" value="Glyco_hydro_3_C"/>
</dbReference>
<comment type="catalytic activity">
    <reaction evidence="1">
        <text>Hydrolysis of terminal, non-reducing beta-D-glucosyl residues with release of beta-D-glucose.</text>
        <dbReference type="EC" id="3.2.1.21"/>
    </reaction>
</comment>
<evidence type="ECO:0000313" key="7">
    <source>
        <dbReference type="EMBL" id="KAK8864773.1"/>
    </source>
</evidence>
<dbReference type="SUPFAM" id="SSF52279">
    <property type="entry name" value="Beta-D-glucan exohydrolase, C-terminal domain"/>
    <property type="match status" value="1"/>
</dbReference>
<keyword evidence="8" id="KW-1185">Reference proteome</keyword>
<proteinExistence type="inferred from homology"/>